<dbReference type="RefSeq" id="WP_271970729.1">
    <property type="nucleotide sequence ID" value="NZ_JAQLUK010000095.1"/>
</dbReference>
<reference evidence="1 2" key="1">
    <citation type="submission" date="2023-01" db="EMBL/GenBank/DDBJ databases">
        <title>Halorubrum ezzemoulense from Santa Pola, Spain.</title>
        <authorList>
            <person name="Feng Y."/>
            <person name="Louyakis A.S."/>
            <person name="Gogarten J.P."/>
        </authorList>
    </citation>
    <scope>NUCLEOTIDE SEQUENCE [LARGE SCALE GENOMIC DNA]</scope>
    <source>
        <strain evidence="1 2">AMM015</strain>
    </source>
</reference>
<name>A0ABT4Z857_HALEZ</name>
<comment type="caution">
    <text evidence="1">The sequence shown here is derived from an EMBL/GenBank/DDBJ whole genome shotgun (WGS) entry which is preliminary data.</text>
</comment>
<gene>
    <name evidence="1" type="ORF">PM085_19330</name>
</gene>
<keyword evidence="2" id="KW-1185">Reference proteome</keyword>
<organism evidence="1 2">
    <name type="scientific">Halorubrum ezzemoulense</name>
    <name type="common">Halorubrum chaoviator</name>
    <dbReference type="NCBI Taxonomy" id="337243"/>
    <lineage>
        <taxon>Archaea</taxon>
        <taxon>Methanobacteriati</taxon>
        <taxon>Methanobacteriota</taxon>
        <taxon>Stenosarchaea group</taxon>
        <taxon>Halobacteria</taxon>
        <taxon>Halobacteriales</taxon>
        <taxon>Haloferacaceae</taxon>
        <taxon>Halorubrum</taxon>
    </lineage>
</organism>
<proteinExistence type="predicted"/>
<dbReference type="Proteomes" id="UP001210528">
    <property type="component" value="Unassembled WGS sequence"/>
</dbReference>
<dbReference type="EMBL" id="JAQLUK010000095">
    <property type="protein sequence ID" value="MDB2294365.1"/>
    <property type="molecule type" value="Genomic_DNA"/>
</dbReference>
<evidence type="ECO:0000313" key="2">
    <source>
        <dbReference type="Proteomes" id="UP001210528"/>
    </source>
</evidence>
<evidence type="ECO:0000313" key="1">
    <source>
        <dbReference type="EMBL" id="MDB2294365.1"/>
    </source>
</evidence>
<sequence length="183" mass="20949">MQRTKTIKIRVTPGDKKKFEDYLEQTRESSSLSAWFRWLGHNRIESEDKTSTAEIDPEQVTNAVEIGVSDLTERTEELAGEIALLENQVKPTSEIEELAKELLELLPIHPDNELTPVDQITKGLDELEGVQQTTTPSAWSVYLNEPEPKIRRALKWLSEFPEVKSTKGSLGITRWYRTQEVAR</sequence>
<accession>A0ABT4Z857</accession>
<protein>
    <submittedName>
        <fullName evidence="1">Uncharacterized protein</fullName>
    </submittedName>
</protein>